<evidence type="ECO:0000313" key="10">
    <source>
        <dbReference type="Proteomes" id="UP000827549"/>
    </source>
</evidence>
<feature type="compositionally biased region" description="Basic and acidic residues" evidence="8">
    <location>
        <begin position="20"/>
        <end position="30"/>
    </location>
</feature>
<dbReference type="GO" id="GO:0005737">
    <property type="term" value="C:cytoplasm"/>
    <property type="evidence" value="ECO:0007669"/>
    <property type="project" value="TreeGrafter"/>
</dbReference>
<keyword evidence="5" id="KW-0560">Oxidoreductase</keyword>
<dbReference type="RefSeq" id="XP_062623684.1">
    <property type="nucleotide sequence ID" value="XM_062767700.1"/>
</dbReference>
<dbReference type="PANTHER" id="PTHR10755">
    <property type="entry name" value="COPROPORPHYRINOGEN III OXIDASE, MITOCHONDRIAL"/>
    <property type="match status" value="1"/>
</dbReference>
<evidence type="ECO:0000256" key="8">
    <source>
        <dbReference type="SAM" id="MobiDB-lite"/>
    </source>
</evidence>
<evidence type="ECO:0000256" key="3">
    <source>
        <dbReference type="ARBA" id="ARBA00011738"/>
    </source>
</evidence>
<dbReference type="GO" id="GO:0004109">
    <property type="term" value="F:coproporphyrinogen oxidase activity"/>
    <property type="evidence" value="ECO:0007669"/>
    <property type="project" value="UniProtKB-EC"/>
</dbReference>
<keyword evidence="6" id="KW-0350">Heme biosynthesis</keyword>
<feature type="compositionally biased region" description="Polar residues" evidence="8">
    <location>
        <begin position="31"/>
        <end position="42"/>
    </location>
</feature>
<keyword evidence="7" id="KW-0627">Porphyrin biosynthesis</keyword>
<protein>
    <recommendedName>
        <fullName evidence="4">coproporphyrinogen oxidase</fullName>
        <ecNumber evidence="4">1.3.3.3</ecNumber>
    </recommendedName>
</protein>
<dbReference type="PANTHER" id="PTHR10755:SF0">
    <property type="entry name" value="OXYGEN-DEPENDENT COPROPORPHYRINOGEN-III OXIDASE, MITOCHONDRIAL"/>
    <property type="match status" value="1"/>
</dbReference>
<dbReference type="PRINTS" id="PR00073">
    <property type="entry name" value="COPRGNOXDASE"/>
</dbReference>
<comment type="subunit">
    <text evidence="3">Homodimer.</text>
</comment>
<dbReference type="Gene3D" id="3.40.1500.10">
    <property type="entry name" value="Coproporphyrinogen III oxidase, aerobic"/>
    <property type="match status" value="1"/>
</dbReference>
<proteinExistence type="inferred from homology"/>
<dbReference type="Proteomes" id="UP000827549">
    <property type="component" value="Chromosome 1"/>
</dbReference>
<evidence type="ECO:0000256" key="7">
    <source>
        <dbReference type="ARBA" id="ARBA00023244"/>
    </source>
</evidence>
<dbReference type="InterPro" id="IPR036406">
    <property type="entry name" value="Coprogen_oxidase_aer_sf"/>
</dbReference>
<dbReference type="GO" id="GO:0006782">
    <property type="term" value="P:protoporphyrinogen IX biosynthetic process"/>
    <property type="evidence" value="ECO:0007669"/>
    <property type="project" value="TreeGrafter"/>
</dbReference>
<dbReference type="GeneID" id="87804476"/>
<evidence type="ECO:0000256" key="4">
    <source>
        <dbReference type="ARBA" id="ARBA00012869"/>
    </source>
</evidence>
<dbReference type="EC" id="1.3.3.3" evidence="4"/>
<evidence type="ECO:0000313" key="9">
    <source>
        <dbReference type="EMBL" id="WOO77652.1"/>
    </source>
</evidence>
<dbReference type="PROSITE" id="PS01021">
    <property type="entry name" value="COPROGEN_OXIDASE"/>
    <property type="match status" value="1"/>
</dbReference>
<dbReference type="EMBL" id="CP086714">
    <property type="protein sequence ID" value="WOO77652.1"/>
    <property type="molecule type" value="Genomic_DNA"/>
</dbReference>
<evidence type="ECO:0000256" key="6">
    <source>
        <dbReference type="ARBA" id="ARBA00023133"/>
    </source>
</evidence>
<gene>
    <name evidence="9" type="primary">Coprox</name>
    <name evidence="9" type="ORF">LOC62_01G001219</name>
</gene>
<feature type="region of interest" description="Disordered" evidence="8">
    <location>
        <begin position="19"/>
        <end position="42"/>
    </location>
</feature>
<dbReference type="SUPFAM" id="SSF102886">
    <property type="entry name" value="Coproporphyrinogen III oxidase"/>
    <property type="match status" value="1"/>
</dbReference>
<comment type="pathway">
    <text evidence="1">Porphyrin-containing compound metabolism; protoporphyrin-IX biosynthesis; protoporphyrinogen-IX from coproporphyrinogen-III (O2 route): step 1/1.</text>
</comment>
<name>A0AAF1BFK8_9TREE</name>
<keyword evidence="10" id="KW-1185">Reference proteome</keyword>
<organism evidence="9 10">
    <name type="scientific">Vanrija pseudolonga</name>
    <dbReference type="NCBI Taxonomy" id="143232"/>
    <lineage>
        <taxon>Eukaryota</taxon>
        <taxon>Fungi</taxon>
        <taxon>Dikarya</taxon>
        <taxon>Basidiomycota</taxon>
        <taxon>Agaricomycotina</taxon>
        <taxon>Tremellomycetes</taxon>
        <taxon>Trichosporonales</taxon>
        <taxon>Trichosporonaceae</taxon>
        <taxon>Vanrija</taxon>
    </lineage>
</organism>
<dbReference type="InterPro" id="IPR018375">
    <property type="entry name" value="Coprogen_oxidase_CS"/>
</dbReference>
<reference evidence="9" key="1">
    <citation type="submission" date="2023-10" db="EMBL/GenBank/DDBJ databases">
        <authorList>
            <person name="Noh H."/>
        </authorList>
    </citation>
    <scope>NUCLEOTIDE SEQUENCE</scope>
    <source>
        <strain evidence="9">DUCC4014</strain>
    </source>
</reference>
<dbReference type="FunFam" id="3.40.1500.10:FF:000002">
    <property type="entry name" value="oxygen-dependent coproporphyrinogen-III oxidase, mitochondrial"/>
    <property type="match status" value="1"/>
</dbReference>
<dbReference type="NCBIfam" id="NF003727">
    <property type="entry name" value="PRK05330.1"/>
    <property type="match status" value="1"/>
</dbReference>
<dbReference type="AlphaFoldDB" id="A0AAF1BFK8"/>
<evidence type="ECO:0000256" key="2">
    <source>
        <dbReference type="ARBA" id="ARBA00010644"/>
    </source>
</evidence>
<accession>A0AAF1BFK8</accession>
<evidence type="ECO:0000256" key="5">
    <source>
        <dbReference type="ARBA" id="ARBA00023002"/>
    </source>
</evidence>
<dbReference type="Pfam" id="PF01218">
    <property type="entry name" value="Coprogen_oxidas"/>
    <property type="match status" value="1"/>
</dbReference>
<comment type="similarity">
    <text evidence="2">Belongs to the aerobic coproporphyrinogen-III oxidase family.</text>
</comment>
<evidence type="ECO:0000256" key="1">
    <source>
        <dbReference type="ARBA" id="ARBA00005168"/>
    </source>
</evidence>
<dbReference type="InterPro" id="IPR001260">
    <property type="entry name" value="Coprogen_oxidase_aer"/>
</dbReference>
<sequence length="492" mass="55354">MTRIEWSASSKIHRSISHCRTTDIDSRQRPSEPQQASPPTLLQPNFFSFPLSLTTTMSFRQPLRCCRTGLQTARVNAACRAPAARAYSSQQSNPASVGKLAGLAVSSAAVAFSLTMAYNYYKRPDNVAKLDMVPNVVAIETGGENWDPVHAREQDDAQNPMRIRMATWVTNMQDHIVKGLESLEAAAPPDGEHPPATFFRDHWIRPSGGEGSSCVLSGGRVFEKAGVNVSIVEGKLSKAAQAQMRNDHDSIPLSDEPLPYFATGVSIVIHPRNPHAPTTHLNYRYFELANPKDPNGEPLAWWFGGGADLTPNYFYEEDAVHFHQMLKDACDKHDAAYYPTYKKWCDKYFYLPHRGETRGIGGIFFDDLTTSSSIHGDKKPSRDEIFEFVKSASSAFLPAYLPIVQRRHTQKYDDLQRRWQLVRRGRYVEFNLLYDRGTKFGLNIPGARVESILMSLPEVARWEYMTPLGAQGSGTREEELINVLKTTHDWIK</sequence>